<proteinExistence type="predicted"/>
<feature type="region of interest" description="Disordered" evidence="1">
    <location>
        <begin position="53"/>
        <end position="79"/>
    </location>
</feature>
<keyword evidence="3" id="KW-1185">Reference proteome</keyword>
<dbReference type="AlphaFoldDB" id="A0A1E4U0V1"/>
<dbReference type="Proteomes" id="UP000094236">
    <property type="component" value="Unassembled WGS sequence"/>
</dbReference>
<evidence type="ECO:0000313" key="3">
    <source>
        <dbReference type="Proteomes" id="UP000094236"/>
    </source>
</evidence>
<evidence type="ECO:0000313" key="2">
    <source>
        <dbReference type="EMBL" id="ODV97626.1"/>
    </source>
</evidence>
<evidence type="ECO:0000256" key="1">
    <source>
        <dbReference type="SAM" id="MobiDB-lite"/>
    </source>
</evidence>
<dbReference type="EMBL" id="KV454011">
    <property type="protein sequence ID" value="ODV97626.1"/>
    <property type="molecule type" value="Genomic_DNA"/>
</dbReference>
<dbReference type="OrthoDB" id="4089169at2759"/>
<name>A0A1E4U0V1_PACTA</name>
<feature type="compositionally biased region" description="Polar residues" evidence="1">
    <location>
        <begin position="58"/>
        <end position="69"/>
    </location>
</feature>
<dbReference type="SUPFAM" id="SSF50998">
    <property type="entry name" value="Quinoprotein alcohol dehydrogenase-like"/>
    <property type="match status" value="1"/>
</dbReference>
<sequence>MPSGYDRTRIIKTPIAPIKASRVSNNIWSKVKTTASNSAFAATSKMTTTTTTATTATGQSANNGGNSYGMSPPNSSASALSSVTPNTVIEFGPNGEVIISYGNNVEIWDWFPSPLDDTTRLTDSGGTLYLVASVNGIDGIVSTLCLLKANRKRSNYTSLVGYVKKNEDYFQIIDFTQNKPATKRNLSLLPSTIGSGPYTCKVLEDYFVISTSEGSLSIFNLKDYSPLTHLELNCKVINNNPVYDVQENWLVYSPSTIDGNYQQIISNDYLGHKEENNADNRIHNGIPEHLKITPLNLPKPGPLLNRLLKNLSSTAIDGVFKFTEVSQSRLKQYLNTSQQQQIHAAQQNDGKLYATSSTNLKETITRILNPLNGTSSRQFLILVSLEIGKPLFVFSPPGGCSHVSLSPYDLLLSTTTLRGDDIFIWNYTKFNKQIVLVDKFKRGNTPGIVDQVFWCEKNKAVGVISRLSGSLHLFKTDFEGLDSDIGNSRDGSWVLSNCGLKKITTGYEVAQLNASSPSSVLDDSRSEFLKNIQDLKEKLTKSCLFAIDNKNNLKVISLMEGLIHCKYELPTSPVPLTLLPRYLLPKDESNKLNDHGKAGNPTIKKPAFHNLLSDISTEVCPSKYGALQRSKALNSLDQTDSLANMIELEYNLPYEFLYKKKQIEFYGTNNMKKTLDDWILGNYDETEDLIKVDFGKANGAAVFHDNMELINKMINEDDE</sequence>
<accession>A0A1E4U0V1</accession>
<dbReference type="InterPro" id="IPR011047">
    <property type="entry name" value="Quinoprotein_ADH-like_sf"/>
</dbReference>
<organism evidence="2 3">
    <name type="scientific">Pachysolen tannophilus NRRL Y-2460</name>
    <dbReference type="NCBI Taxonomy" id="669874"/>
    <lineage>
        <taxon>Eukaryota</taxon>
        <taxon>Fungi</taxon>
        <taxon>Dikarya</taxon>
        <taxon>Ascomycota</taxon>
        <taxon>Saccharomycotina</taxon>
        <taxon>Pichiomycetes</taxon>
        <taxon>Pachysolenaceae</taxon>
        <taxon>Pachysolen</taxon>
    </lineage>
</organism>
<gene>
    <name evidence="2" type="ORF">PACTADRAFT_73337</name>
</gene>
<reference evidence="3" key="1">
    <citation type="submission" date="2016-05" db="EMBL/GenBank/DDBJ databases">
        <title>Comparative genomics of biotechnologically important yeasts.</title>
        <authorList>
            <consortium name="DOE Joint Genome Institute"/>
            <person name="Riley R."/>
            <person name="Haridas S."/>
            <person name="Wolfe K.H."/>
            <person name="Lopes M.R."/>
            <person name="Hittinger C.T."/>
            <person name="Goker M."/>
            <person name="Salamov A."/>
            <person name="Wisecaver J."/>
            <person name="Long T.M."/>
            <person name="Aerts A.L."/>
            <person name="Barry K."/>
            <person name="Choi C."/>
            <person name="Clum A."/>
            <person name="Coughlan A.Y."/>
            <person name="Deshpande S."/>
            <person name="Douglass A.P."/>
            <person name="Hanson S.J."/>
            <person name="Klenk H.-P."/>
            <person name="Labutti K."/>
            <person name="Lapidus A."/>
            <person name="Lindquist E."/>
            <person name="Lipzen A."/>
            <person name="Meier-Kolthoff J.P."/>
            <person name="Ohm R.A."/>
            <person name="Otillar R.P."/>
            <person name="Pangilinan J."/>
            <person name="Peng Y."/>
            <person name="Rokas A."/>
            <person name="Rosa C.A."/>
            <person name="Scheuner C."/>
            <person name="Sibirny A.A."/>
            <person name="Slot J.C."/>
            <person name="Stielow J.B."/>
            <person name="Sun H."/>
            <person name="Kurtzman C.P."/>
            <person name="Blackwell M."/>
            <person name="Grigoriev I.V."/>
            <person name="Jeffries T.W."/>
        </authorList>
    </citation>
    <scope>NUCLEOTIDE SEQUENCE [LARGE SCALE GENOMIC DNA]</scope>
    <source>
        <strain evidence="3">NRRL Y-2460</strain>
    </source>
</reference>
<protein>
    <submittedName>
        <fullName evidence="2">Uncharacterized protein</fullName>
    </submittedName>
</protein>
<dbReference type="STRING" id="669874.A0A1E4U0V1"/>